<organism evidence="2 3">
    <name type="scientific">Hymenobacter latericoloratus</name>
    <dbReference type="NCBI Taxonomy" id="1411121"/>
    <lineage>
        <taxon>Bacteria</taxon>
        <taxon>Pseudomonadati</taxon>
        <taxon>Bacteroidota</taxon>
        <taxon>Cytophagia</taxon>
        <taxon>Cytophagales</taxon>
        <taxon>Hymenobacteraceae</taxon>
        <taxon>Hymenobacter</taxon>
    </lineage>
</organism>
<proteinExistence type="predicted"/>
<name>A0ABR6K2T6_9BACT</name>
<evidence type="ECO:0000313" key="3">
    <source>
        <dbReference type="Proteomes" id="UP000579570"/>
    </source>
</evidence>
<comment type="caution">
    <text evidence="2">The sequence shown here is derived from an EMBL/GenBank/DDBJ whole genome shotgun (WGS) entry which is preliminary data.</text>
</comment>
<dbReference type="EMBL" id="JACHNV010000009">
    <property type="protein sequence ID" value="MBB4603376.1"/>
    <property type="molecule type" value="Genomic_DNA"/>
</dbReference>
<feature type="transmembrane region" description="Helical" evidence="1">
    <location>
        <begin position="7"/>
        <end position="25"/>
    </location>
</feature>
<evidence type="ECO:0000256" key="1">
    <source>
        <dbReference type="SAM" id="Phobius"/>
    </source>
</evidence>
<sequence>MYYMKEVGIFLFMAGLVAMIAPLLLPANFRFPLLDWTNNWGPTTAWLIRGGAVLLGLLLWLRFRNQE</sequence>
<keyword evidence="1" id="KW-0472">Membrane</keyword>
<keyword evidence="3" id="KW-1185">Reference proteome</keyword>
<feature type="transmembrane region" description="Helical" evidence="1">
    <location>
        <begin position="45"/>
        <end position="63"/>
    </location>
</feature>
<keyword evidence="1" id="KW-0812">Transmembrane</keyword>
<keyword evidence="1" id="KW-1133">Transmembrane helix</keyword>
<evidence type="ECO:0000313" key="2">
    <source>
        <dbReference type="EMBL" id="MBB4603376.1"/>
    </source>
</evidence>
<reference evidence="2 3" key="1">
    <citation type="submission" date="2020-08" db="EMBL/GenBank/DDBJ databases">
        <title>Genomic Encyclopedia of Type Strains, Phase IV (KMG-IV): sequencing the most valuable type-strain genomes for metagenomic binning, comparative biology and taxonomic classification.</title>
        <authorList>
            <person name="Goeker M."/>
        </authorList>
    </citation>
    <scope>NUCLEOTIDE SEQUENCE [LARGE SCALE GENOMIC DNA]</scope>
    <source>
        <strain evidence="2 3">DSM 26701</strain>
    </source>
</reference>
<dbReference type="Proteomes" id="UP000579570">
    <property type="component" value="Unassembled WGS sequence"/>
</dbReference>
<accession>A0ABR6K2T6</accession>
<protein>
    <submittedName>
        <fullName evidence="2">Uncharacterized protein</fullName>
    </submittedName>
</protein>
<gene>
    <name evidence="2" type="ORF">GGU46_004038</name>
</gene>